<reference evidence="1" key="2">
    <citation type="submission" date="2020-11" db="EMBL/GenBank/DDBJ databases">
        <authorList>
            <person name="McCartney M.A."/>
            <person name="Auch B."/>
            <person name="Kono T."/>
            <person name="Mallez S."/>
            <person name="Becker A."/>
            <person name="Gohl D.M."/>
            <person name="Silverstein K.A.T."/>
            <person name="Koren S."/>
            <person name="Bechman K.B."/>
            <person name="Herman A."/>
            <person name="Abrahante J.E."/>
            <person name="Garbe J."/>
        </authorList>
    </citation>
    <scope>NUCLEOTIDE SEQUENCE</scope>
    <source>
        <strain evidence="1">Duluth1</strain>
        <tissue evidence="1">Whole animal</tissue>
    </source>
</reference>
<dbReference type="PANTHER" id="PTHR47331">
    <property type="entry name" value="PHD-TYPE DOMAIN-CONTAINING PROTEIN"/>
    <property type="match status" value="1"/>
</dbReference>
<dbReference type="EMBL" id="JAIWYP010000009">
    <property type="protein sequence ID" value="KAH3772427.1"/>
    <property type="molecule type" value="Genomic_DNA"/>
</dbReference>
<evidence type="ECO:0000313" key="1">
    <source>
        <dbReference type="EMBL" id="KAH3772427.1"/>
    </source>
</evidence>
<dbReference type="AlphaFoldDB" id="A0A9D4E662"/>
<organism evidence="1 2">
    <name type="scientific">Dreissena polymorpha</name>
    <name type="common">Zebra mussel</name>
    <name type="synonym">Mytilus polymorpha</name>
    <dbReference type="NCBI Taxonomy" id="45954"/>
    <lineage>
        <taxon>Eukaryota</taxon>
        <taxon>Metazoa</taxon>
        <taxon>Spiralia</taxon>
        <taxon>Lophotrochozoa</taxon>
        <taxon>Mollusca</taxon>
        <taxon>Bivalvia</taxon>
        <taxon>Autobranchia</taxon>
        <taxon>Heteroconchia</taxon>
        <taxon>Euheterodonta</taxon>
        <taxon>Imparidentia</taxon>
        <taxon>Neoheterodontei</taxon>
        <taxon>Myida</taxon>
        <taxon>Dreissenoidea</taxon>
        <taxon>Dreissenidae</taxon>
        <taxon>Dreissena</taxon>
    </lineage>
</organism>
<reference evidence="1" key="1">
    <citation type="journal article" date="2019" name="bioRxiv">
        <title>The Genome of the Zebra Mussel, Dreissena polymorpha: A Resource for Invasive Species Research.</title>
        <authorList>
            <person name="McCartney M.A."/>
            <person name="Auch B."/>
            <person name="Kono T."/>
            <person name="Mallez S."/>
            <person name="Zhang Y."/>
            <person name="Obille A."/>
            <person name="Becker A."/>
            <person name="Abrahante J.E."/>
            <person name="Garbe J."/>
            <person name="Badalamenti J.P."/>
            <person name="Herman A."/>
            <person name="Mangelson H."/>
            <person name="Liachko I."/>
            <person name="Sullivan S."/>
            <person name="Sone E.D."/>
            <person name="Koren S."/>
            <person name="Silverstein K.A.T."/>
            <person name="Beckman K.B."/>
            <person name="Gohl D.M."/>
        </authorList>
    </citation>
    <scope>NUCLEOTIDE SEQUENCE</scope>
    <source>
        <strain evidence="1">Duluth1</strain>
        <tissue evidence="1">Whole animal</tissue>
    </source>
</reference>
<protein>
    <submittedName>
        <fullName evidence="1">Uncharacterized protein</fullName>
    </submittedName>
</protein>
<proteinExistence type="predicted"/>
<gene>
    <name evidence="1" type="ORF">DPMN_173765</name>
</gene>
<name>A0A9D4E662_DREPO</name>
<sequence>MCLGIIPVTVIGSEGHSCQTYALLDDGADKTLCDERLLQTLNVSSRPVTFQISTINATGSTTIGRQVDSLARNVMGIGEVNLKNVWSVKRLPI</sequence>
<keyword evidence="2" id="KW-1185">Reference proteome</keyword>
<dbReference type="Proteomes" id="UP000828390">
    <property type="component" value="Unassembled WGS sequence"/>
</dbReference>
<dbReference type="PANTHER" id="PTHR47331:SF5">
    <property type="entry name" value="RIBONUCLEASE H"/>
    <property type="match status" value="1"/>
</dbReference>
<evidence type="ECO:0000313" key="2">
    <source>
        <dbReference type="Proteomes" id="UP000828390"/>
    </source>
</evidence>
<comment type="caution">
    <text evidence="1">The sequence shown here is derived from an EMBL/GenBank/DDBJ whole genome shotgun (WGS) entry which is preliminary data.</text>
</comment>
<accession>A0A9D4E662</accession>